<gene>
    <name evidence="1" type="ORF">F933_02704</name>
</gene>
<dbReference type="PROSITE" id="PS51257">
    <property type="entry name" value="PROKAR_LIPOPROTEIN"/>
    <property type="match status" value="1"/>
</dbReference>
<reference evidence="1 2" key="1">
    <citation type="submission" date="2013-02" db="EMBL/GenBank/DDBJ databases">
        <title>The Genome Sequence of Acinetobacter beijerinckii CIP 110307.</title>
        <authorList>
            <consortium name="The Broad Institute Genome Sequencing Platform"/>
            <consortium name="The Broad Institute Genome Sequencing Center for Infectious Disease"/>
            <person name="Cerqueira G."/>
            <person name="Feldgarden M."/>
            <person name="Courvalin P."/>
            <person name="Perichon B."/>
            <person name="Grillot-Courvalin C."/>
            <person name="Clermont D."/>
            <person name="Rocha E."/>
            <person name="Yoon E.-J."/>
            <person name="Nemec A."/>
            <person name="Walker B."/>
            <person name="Young S.K."/>
            <person name="Zeng Q."/>
            <person name="Gargeya S."/>
            <person name="Fitzgerald M."/>
            <person name="Haas B."/>
            <person name="Abouelleil A."/>
            <person name="Alvarado L."/>
            <person name="Arachchi H.M."/>
            <person name="Berlin A.M."/>
            <person name="Chapman S.B."/>
            <person name="Dewar J."/>
            <person name="Goldberg J."/>
            <person name="Griggs A."/>
            <person name="Gujja S."/>
            <person name="Hansen M."/>
            <person name="Howarth C."/>
            <person name="Imamovic A."/>
            <person name="Larimer J."/>
            <person name="McCowan C."/>
            <person name="Murphy C."/>
            <person name="Neiman D."/>
            <person name="Pearson M."/>
            <person name="Priest M."/>
            <person name="Roberts A."/>
            <person name="Saif S."/>
            <person name="Shea T."/>
            <person name="Sisk P."/>
            <person name="Sykes S."/>
            <person name="Wortman J."/>
            <person name="Nusbaum C."/>
            <person name="Birren B."/>
        </authorList>
    </citation>
    <scope>NUCLEOTIDE SEQUENCE [LARGE SCALE GENOMIC DNA]</scope>
    <source>
        <strain evidence="1 2">CIP 110307</strain>
    </source>
</reference>
<proteinExistence type="predicted"/>
<comment type="caution">
    <text evidence="1">The sequence shown here is derived from an EMBL/GenBank/DDBJ whole genome shotgun (WGS) entry which is preliminary data.</text>
</comment>
<evidence type="ECO:0008006" key="3">
    <source>
        <dbReference type="Google" id="ProtNLM"/>
    </source>
</evidence>
<evidence type="ECO:0000313" key="2">
    <source>
        <dbReference type="Proteomes" id="UP000017670"/>
    </source>
</evidence>
<dbReference type="Proteomes" id="UP000017670">
    <property type="component" value="Unassembled WGS sequence"/>
</dbReference>
<protein>
    <recommendedName>
        <fullName evidence="3">Lipoprotein</fullName>
    </recommendedName>
</protein>
<dbReference type="AlphaFoldDB" id="N9F8V6"/>
<dbReference type="eggNOG" id="ENOG5031RIM">
    <property type="taxonomic scope" value="Bacteria"/>
</dbReference>
<dbReference type="EMBL" id="APQL01000010">
    <property type="protein sequence ID" value="ENW03735.1"/>
    <property type="molecule type" value="Genomic_DNA"/>
</dbReference>
<name>N9F8V6_9GAMM</name>
<dbReference type="PATRIC" id="fig|1217648.3.peg.2628"/>
<keyword evidence="2" id="KW-1185">Reference proteome</keyword>
<dbReference type="RefSeq" id="WP_005062029.1">
    <property type="nucleotide sequence ID" value="NZ_KB849766.1"/>
</dbReference>
<evidence type="ECO:0000313" key="1">
    <source>
        <dbReference type="EMBL" id="ENW03735.1"/>
    </source>
</evidence>
<organism evidence="1 2">
    <name type="scientific">Acinetobacter beijerinckii CIP 110307</name>
    <dbReference type="NCBI Taxonomy" id="1217648"/>
    <lineage>
        <taxon>Bacteria</taxon>
        <taxon>Pseudomonadati</taxon>
        <taxon>Pseudomonadota</taxon>
        <taxon>Gammaproteobacteria</taxon>
        <taxon>Moraxellales</taxon>
        <taxon>Moraxellaceae</taxon>
        <taxon>Acinetobacter</taxon>
    </lineage>
</organism>
<sequence length="168" mass="18762">MKKVIGLLCFASIVSGCSNLQHQSTSPTTLDHLATAGSLNCKSNEICPTVVVAWDKQTKEQLKIDVSLTSTYDYYDIKSISFSVDGKSINYDAMTKTEQKYINRLIPRRSSNSFILPSSFLNELRSAQNIDLSISTDRGVIKRSVYTPTQRSPLYQNFVNLIASLPQK</sequence>
<dbReference type="GeneID" id="29858152"/>
<accession>N9F8V6</accession>
<dbReference type="HOGENOM" id="CLU_138970_0_0_6"/>